<keyword evidence="2" id="KW-1185">Reference proteome</keyword>
<dbReference type="EMBL" id="JAOQIO010000077">
    <property type="protein sequence ID" value="MCU6794049.1"/>
    <property type="molecule type" value="Genomic_DNA"/>
</dbReference>
<reference evidence="1 2" key="1">
    <citation type="submission" date="2022-09" db="EMBL/GenBank/DDBJ databases">
        <authorList>
            <person name="Han X.L."/>
            <person name="Wang Q."/>
            <person name="Lu T."/>
        </authorList>
    </citation>
    <scope>NUCLEOTIDE SEQUENCE [LARGE SCALE GENOMIC DNA]</scope>
    <source>
        <strain evidence="1 2">WQ 127069</strain>
    </source>
</reference>
<evidence type="ECO:0000313" key="1">
    <source>
        <dbReference type="EMBL" id="MCU6794049.1"/>
    </source>
</evidence>
<evidence type="ECO:0000313" key="2">
    <source>
        <dbReference type="Proteomes" id="UP001652445"/>
    </source>
</evidence>
<gene>
    <name evidence="1" type="ORF">OB236_18260</name>
</gene>
<organism evidence="1 2">
    <name type="scientific">Paenibacillus baimaensis</name>
    <dbReference type="NCBI Taxonomy" id="2982185"/>
    <lineage>
        <taxon>Bacteria</taxon>
        <taxon>Bacillati</taxon>
        <taxon>Bacillota</taxon>
        <taxon>Bacilli</taxon>
        <taxon>Bacillales</taxon>
        <taxon>Paenibacillaceae</taxon>
        <taxon>Paenibacillus</taxon>
    </lineage>
</organism>
<protein>
    <submittedName>
        <fullName evidence="1">Uncharacterized protein</fullName>
    </submittedName>
</protein>
<comment type="caution">
    <text evidence="1">The sequence shown here is derived from an EMBL/GenBank/DDBJ whole genome shotgun (WGS) entry which is preliminary data.</text>
</comment>
<accession>A0ABT2UK48</accession>
<dbReference type="RefSeq" id="WP_262685274.1">
    <property type="nucleotide sequence ID" value="NZ_JAOQIO010000077.1"/>
</dbReference>
<sequence length="308" mass="34286">MNHNKALQRILQQSGNEDLLEIWSKEASLSDINSFLLELFRNKTDSASPGDLLNKYAANSFVQPAAVNPIALKQLEITLLQIAEAASFPAIQLSPVAPLGSCSVVATADQNKIISALRGTEVVADATNLLALHMCTLLKARKASNEEQPLQFSTTHRHVRAQTFNFPGALTHFSLFCMVTSGRDKGSYTFEKKALLDHINVYQQIFKTVFDVNIEVQFNQRDGYTDGAGLIARLSDYLREMMPDIVVSENSNKTDNRYYKGVQFTIIAMIRGQEVRIGDGGLVDWSQQLLGNRKERMMISAIGLDRML</sequence>
<proteinExistence type="predicted"/>
<dbReference type="Proteomes" id="UP001652445">
    <property type="component" value="Unassembled WGS sequence"/>
</dbReference>
<name>A0ABT2UK48_9BACL</name>